<protein>
    <recommendedName>
        <fullName evidence="1">BppU N-terminal domain-containing protein</fullName>
    </recommendedName>
</protein>
<dbReference type="EMBL" id="BKAW01000003">
    <property type="protein sequence ID" value="GEQ01993.1"/>
    <property type="molecule type" value="Genomic_DNA"/>
</dbReference>
<accession>A0AB34AFJ0</accession>
<sequence length="474" mass="53104">MSMDKQANIPLETTARYQPLSDLDVNFYTRDIQTSILNFIVTRNHTPLLLGKSNVDTSISFEFEDGSIVRDDLTIKDGMNGILSYTLSDEMLRHTGKVTGQVDIAVKGKEDIVVERLFSFNISKMLIDNIDAETKLIHIKRFADLEKNITERYERMEQTFADGENLAQAVLDASEKGLDDLNTAKTQSLEELNASKANTLKEITDTGSNYTNQLNTVYNTMDEKINKFNSDVQAGGYVKSSATDNWQKYKLTKDDGTSKDLLQADLLNNEYLNTLTPGNYYVPGPVSSPSGSSGFLNVLQRSTVKVIVFQPYNKNNYYINRFYNNWNGWTDVLADMETTKGAQDKANKSLDDAKTYVDNNLQDTGWQDLPLMSGVEADTDLGPSVYRVKNGVCNIIFNVKMTVAKSETAFLTLPANVLPKYAFSFLARTDGNSGKNPVKCSYDVINKVFKIWQNNDNTINTGDFVYGQLTYIVG</sequence>
<organism evidence="2 3">
    <name type="scientific">Staphylococcus ureilyticus</name>
    <name type="common">Staphylococcus cohnii subsp. urealyticus</name>
    <dbReference type="NCBI Taxonomy" id="94138"/>
    <lineage>
        <taxon>Bacteria</taxon>
        <taxon>Bacillati</taxon>
        <taxon>Bacillota</taxon>
        <taxon>Bacilli</taxon>
        <taxon>Bacillales</taxon>
        <taxon>Staphylococcaceae</taxon>
        <taxon>Staphylococcus</taxon>
        <taxon>Staphylococcus cohnii species complex</taxon>
    </lineage>
</organism>
<dbReference type="InterPro" id="IPR018913">
    <property type="entry name" value="BppU_N"/>
</dbReference>
<dbReference type="Proteomes" id="UP000321839">
    <property type="component" value="Unassembled WGS sequence"/>
</dbReference>
<evidence type="ECO:0000259" key="1">
    <source>
        <dbReference type="Pfam" id="PF10651"/>
    </source>
</evidence>
<gene>
    <name evidence="2" type="ORF">SCO02_04340</name>
</gene>
<evidence type="ECO:0000313" key="2">
    <source>
        <dbReference type="EMBL" id="GEQ01993.1"/>
    </source>
</evidence>
<comment type="caution">
    <text evidence="2">The sequence shown here is derived from an EMBL/GenBank/DDBJ whole genome shotgun (WGS) entry which is preliminary data.</text>
</comment>
<dbReference type="RefSeq" id="WP_103161291.1">
    <property type="nucleotide sequence ID" value="NZ_BKAW01000003.1"/>
</dbReference>
<name>A0AB34AFJ0_STAUR</name>
<feature type="domain" description="BppU N-terminal" evidence="1">
    <location>
        <begin position="6"/>
        <end position="151"/>
    </location>
</feature>
<dbReference type="Pfam" id="PF10651">
    <property type="entry name" value="BppU_N"/>
    <property type="match status" value="1"/>
</dbReference>
<proteinExistence type="predicted"/>
<dbReference type="Gene3D" id="2.60.40.3350">
    <property type="match status" value="1"/>
</dbReference>
<keyword evidence="3" id="KW-1185">Reference proteome</keyword>
<evidence type="ECO:0000313" key="3">
    <source>
        <dbReference type="Proteomes" id="UP000321839"/>
    </source>
</evidence>
<reference evidence="2 3" key="1">
    <citation type="submission" date="2019-07" db="EMBL/GenBank/DDBJ databases">
        <title>Whole genome shotgun sequence of Staphylococcus cohnii subsp. urealyticus NBRC 109766.</title>
        <authorList>
            <person name="Hosoyama A."/>
            <person name="Uohara A."/>
            <person name="Ohji S."/>
            <person name="Ichikawa N."/>
        </authorList>
    </citation>
    <scope>NUCLEOTIDE SEQUENCE [LARGE SCALE GENOMIC DNA]</scope>
    <source>
        <strain evidence="2 3">NBRC 109766</strain>
    </source>
</reference>
<dbReference type="AlphaFoldDB" id="A0AB34AFJ0"/>